<accession>A0A1X0IJ24</accession>
<proteinExistence type="predicted"/>
<evidence type="ECO:0000313" key="2">
    <source>
        <dbReference type="Proteomes" id="UP000192434"/>
    </source>
</evidence>
<organism evidence="1 2">
    <name type="scientific">Mycobacteroides saopaulense</name>
    <dbReference type="NCBI Taxonomy" id="1578165"/>
    <lineage>
        <taxon>Bacteria</taxon>
        <taxon>Bacillati</taxon>
        <taxon>Actinomycetota</taxon>
        <taxon>Actinomycetes</taxon>
        <taxon>Mycobacteriales</taxon>
        <taxon>Mycobacteriaceae</taxon>
        <taxon>Mycobacteroides</taxon>
    </lineage>
</organism>
<comment type="caution">
    <text evidence="1">The sequence shown here is derived from an EMBL/GenBank/DDBJ whole genome shotgun (WGS) entry which is preliminary data.</text>
</comment>
<dbReference type="Proteomes" id="UP000192434">
    <property type="component" value="Unassembled WGS sequence"/>
</dbReference>
<sequence>MVAVLVMLCSGCAGSVESADSSIRALLTRYSAAMRSGDATALRGVLVPDRPQFVQEQLRLQENLSGLRTSTFEYRPAMPIADDFVGPHQQWRFETILAYAVAGVDSVTVQRPASVGVLRNNDAWFIFDCSTAAVPWQFGPLLERRIPIQGKEVVILGHPGATLSQRIVDEIADALRILSEDWGRDWHAGLLVIATGTGAEFTALVGDNQNVGQVAAVTSDVDKGAAVGQRLVLAPGAEQLPIDQFRGVLRRELFRVTAGVPVSDSTPLWLTEGAAMYFGLRGTEVPFPKAAPLLTKDLEKGRIPGGLPDNANFQKSDPRRPQAQEEAWSVVQYIADTFGEPKLKSLYQHRARLDSNSQGMAIEASLGINEQTLVQRWQNWLATRAPGSG</sequence>
<protein>
    <submittedName>
        <fullName evidence="1">Uncharacterized protein</fullName>
    </submittedName>
</protein>
<dbReference type="OrthoDB" id="5242307at2"/>
<reference evidence="1 2" key="1">
    <citation type="submission" date="2016-12" db="EMBL/GenBank/DDBJ databases">
        <title>The new phylogeny of genus Mycobacterium.</title>
        <authorList>
            <person name="Tortoli E."/>
            <person name="Trovato A."/>
            <person name="Cirillo D.M."/>
        </authorList>
    </citation>
    <scope>NUCLEOTIDE SEQUENCE [LARGE SCALE GENOMIC DNA]</scope>
    <source>
        <strain evidence="1 2">CCUG 66554</strain>
    </source>
</reference>
<dbReference type="EMBL" id="MVII01000056">
    <property type="protein sequence ID" value="ORB47736.1"/>
    <property type="molecule type" value="Genomic_DNA"/>
</dbReference>
<evidence type="ECO:0000313" key="1">
    <source>
        <dbReference type="EMBL" id="ORB47736.1"/>
    </source>
</evidence>
<gene>
    <name evidence="1" type="ORF">BST43_25720</name>
</gene>
<dbReference type="AlphaFoldDB" id="A0A1X0IJ24"/>
<name>A0A1X0IJ24_9MYCO</name>